<dbReference type="EMBL" id="VCGU01000009">
    <property type="protein sequence ID" value="TRY71053.1"/>
    <property type="molecule type" value="Genomic_DNA"/>
</dbReference>
<comment type="caution">
    <text evidence="2">The sequence shown here is derived from an EMBL/GenBank/DDBJ whole genome shotgun (WGS) entry which is preliminary data.</text>
</comment>
<name>A0A553P046_TIGCA</name>
<feature type="chain" id="PRO_5022020369" description="WAP domain-containing protein" evidence="1">
    <location>
        <begin position="25"/>
        <end position="204"/>
    </location>
</feature>
<evidence type="ECO:0000313" key="2">
    <source>
        <dbReference type="EMBL" id="TRY71053.1"/>
    </source>
</evidence>
<gene>
    <name evidence="2" type="ORF">TCAL_02408</name>
</gene>
<dbReference type="Proteomes" id="UP000318571">
    <property type="component" value="Chromosome 9"/>
</dbReference>
<protein>
    <recommendedName>
        <fullName evidence="4">WAP domain-containing protein</fullName>
    </recommendedName>
</protein>
<reference evidence="2 3" key="1">
    <citation type="journal article" date="2018" name="Nat. Ecol. Evol.">
        <title>Genomic signatures of mitonuclear coevolution across populations of Tigriopus californicus.</title>
        <authorList>
            <person name="Barreto F.S."/>
            <person name="Watson E.T."/>
            <person name="Lima T.G."/>
            <person name="Willett C.S."/>
            <person name="Edmands S."/>
            <person name="Li W."/>
            <person name="Burton R.S."/>
        </authorList>
    </citation>
    <scope>NUCLEOTIDE SEQUENCE [LARGE SCALE GENOMIC DNA]</scope>
    <source>
        <strain evidence="2 3">San Diego</strain>
    </source>
</reference>
<evidence type="ECO:0008006" key="4">
    <source>
        <dbReference type="Google" id="ProtNLM"/>
    </source>
</evidence>
<keyword evidence="3" id="KW-1185">Reference proteome</keyword>
<feature type="signal peptide" evidence="1">
    <location>
        <begin position="1"/>
        <end position="24"/>
    </location>
</feature>
<evidence type="ECO:0000313" key="3">
    <source>
        <dbReference type="Proteomes" id="UP000318571"/>
    </source>
</evidence>
<proteinExistence type="predicted"/>
<evidence type="ECO:0000256" key="1">
    <source>
        <dbReference type="SAM" id="SignalP"/>
    </source>
</evidence>
<accession>A0A553P046</accession>
<organism evidence="2 3">
    <name type="scientific">Tigriopus californicus</name>
    <name type="common">Marine copepod</name>
    <dbReference type="NCBI Taxonomy" id="6832"/>
    <lineage>
        <taxon>Eukaryota</taxon>
        <taxon>Metazoa</taxon>
        <taxon>Ecdysozoa</taxon>
        <taxon>Arthropoda</taxon>
        <taxon>Crustacea</taxon>
        <taxon>Multicrustacea</taxon>
        <taxon>Hexanauplia</taxon>
        <taxon>Copepoda</taxon>
        <taxon>Harpacticoida</taxon>
        <taxon>Harpacticidae</taxon>
        <taxon>Tigriopus</taxon>
    </lineage>
</organism>
<dbReference type="AlphaFoldDB" id="A0A553P046"/>
<keyword evidence="1" id="KW-0732">Signal</keyword>
<sequence length="204" mass="22765">MKLSTQVLVSVTLIALFATPSADGVLFWSWKKSSLLYFKRCWLSYDSKFCKGSASIHPQDNGGSDSLGMGTYPIVPIDTRHNEGRTTTPPPTCPPYSEINFLHLFNFGTKLEEELALTTLTDSPSQNRIDKTISDLCLLTSFQCTTNSDCGQGRLCCAANAPSNSFKDTFDYSLDYYEHEDDVTEGPIIDEIKSRFCKICIFPH</sequence>